<evidence type="ECO:0000256" key="8">
    <source>
        <dbReference type="ARBA" id="ARBA00022859"/>
    </source>
</evidence>
<gene>
    <name evidence="24" type="primary">CD46</name>
</gene>
<comment type="caution">
    <text evidence="18">Lacks conserved residue(s) required for the propagation of feature annotation.</text>
</comment>
<feature type="disulfide bond" evidence="18">
    <location>
        <begin position="268"/>
        <end position="295"/>
    </location>
</feature>
<evidence type="ECO:0000313" key="24">
    <source>
        <dbReference type="RefSeq" id="XP_008066496.1"/>
    </source>
</evidence>
<accession>A0A1U7UKX2</accession>
<keyword evidence="23" id="KW-1185">Reference proteome</keyword>
<keyword evidence="5 20" id="KW-0812">Transmembrane</keyword>
<organism evidence="23 24">
    <name type="scientific">Carlito syrichta</name>
    <name type="common">Philippine tarsier</name>
    <name type="synonym">Tarsius syrichta</name>
    <dbReference type="NCBI Taxonomy" id="1868482"/>
    <lineage>
        <taxon>Eukaryota</taxon>
        <taxon>Metazoa</taxon>
        <taxon>Chordata</taxon>
        <taxon>Craniata</taxon>
        <taxon>Vertebrata</taxon>
        <taxon>Euteleostomi</taxon>
        <taxon>Mammalia</taxon>
        <taxon>Eutheria</taxon>
        <taxon>Euarchontoglires</taxon>
        <taxon>Primates</taxon>
        <taxon>Haplorrhini</taxon>
        <taxon>Tarsiiformes</taxon>
        <taxon>Tarsiidae</taxon>
        <taxon>Carlito</taxon>
    </lineage>
</organism>
<dbReference type="GeneID" id="103270783"/>
<keyword evidence="12 18" id="KW-1015">Disulfide bond</keyword>
<comment type="subcellular location">
    <subcellularLocation>
        <location evidence="1">Cytoplasmic vesicle</location>
        <location evidence="1">Secretory vesicle</location>
        <location evidence="1">Acrosome inner membrane</location>
        <topology evidence="1">Single-pass type I membrane protein</topology>
    </subcellularLocation>
</comment>
<dbReference type="FunFam" id="2.10.70.10:FF:000046">
    <property type="entry name" value="Membrane cofactor protein"/>
    <property type="match status" value="1"/>
</dbReference>
<proteinExistence type="predicted"/>
<dbReference type="CDD" id="cd00033">
    <property type="entry name" value="CCP"/>
    <property type="match status" value="4"/>
</dbReference>
<comment type="subunit">
    <text evidence="17">Interacts with C3b. Interacts with C4b. Interacts with moesin/MSN.</text>
</comment>
<dbReference type="GO" id="GO:0009986">
    <property type="term" value="C:cell surface"/>
    <property type="evidence" value="ECO:0007669"/>
    <property type="project" value="InterPro"/>
</dbReference>
<reference evidence="24" key="1">
    <citation type="submission" date="2025-08" db="UniProtKB">
        <authorList>
            <consortium name="RefSeq"/>
        </authorList>
    </citation>
    <scope>IDENTIFICATION</scope>
</reference>
<keyword evidence="10 20" id="KW-1133">Transmembrane helix</keyword>
<evidence type="ECO:0000256" key="12">
    <source>
        <dbReference type="ARBA" id="ARBA00023157"/>
    </source>
</evidence>
<dbReference type="PIRSF" id="PIRSF037971">
    <property type="entry name" value="TLX_CD46"/>
    <property type="match status" value="1"/>
</dbReference>
<feature type="signal peptide" evidence="21">
    <location>
        <begin position="1"/>
        <end position="46"/>
    </location>
</feature>
<dbReference type="PANTHER" id="PTHR19325:SF521">
    <property type="entry name" value="MEMBRANE COFACTOR PROTEIN"/>
    <property type="match status" value="1"/>
</dbReference>
<evidence type="ECO:0000256" key="10">
    <source>
        <dbReference type="ARBA" id="ARBA00022989"/>
    </source>
</evidence>
<evidence type="ECO:0000256" key="5">
    <source>
        <dbReference type="ARBA" id="ARBA00022692"/>
    </source>
</evidence>
<keyword evidence="13" id="KW-0325">Glycoprotein</keyword>
<feature type="compositionally biased region" description="Low complexity" evidence="19">
    <location>
        <begin position="307"/>
        <end position="327"/>
    </location>
</feature>
<evidence type="ECO:0000256" key="19">
    <source>
        <dbReference type="SAM" id="MobiDB-lite"/>
    </source>
</evidence>
<dbReference type="FunFam" id="2.10.70.10:FF:000042">
    <property type="entry name" value="Membrane cofactor protein"/>
    <property type="match status" value="1"/>
</dbReference>
<evidence type="ECO:0000256" key="9">
    <source>
        <dbReference type="ARBA" id="ARBA00022875"/>
    </source>
</evidence>
<dbReference type="GO" id="GO:0006958">
    <property type="term" value="P:complement activation, classical pathway"/>
    <property type="evidence" value="ECO:0007669"/>
    <property type="project" value="UniProtKB-KW"/>
</dbReference>
<evidence type="ECO:0000259" key="22">
    <source>
        <dbReference type="PROSITE" id="PS50923"/>
    </source>
</evidence>
<evidence type="ECO:0000256" key="11">
    <source>
        <dbReference type="ARBA" id="ARBA00023136"/>
    </source>
</evidence>
<keyword evidence="6 21" id="KW-0732">Signal</keyword>
<evidence type="ECO:0000256" key="21">
    <source>
        <dbReference type="SAM" id="SignalP"/>
    </source>
</evidence>
<keyword evidence="8" id="KW-0391">Immunity</keyword>
<dbReference type="AlphaFoldDB" id="A0A1U7UKX2"/>
<keyword evidence="15" id="KW-0968">Cytoplasmic vesicle</keyword>
<dbReference type="Gene3D" id="2.10.70.10">
    <property type="entry name" value="Complement Module, domain 1"/>
    <property type="match status" value="4"/>
</dbReference>
<keyword evidence="4 18" id="KW-0768">Sushi</keyword>
<evidence type="ECO:0000256" key="16">
    <source>
        <dbReference type="ARBA" id="ARBA00025258"/>
    </source>
</evidence>
<evidence type="ECO:0000256" key="4">
    <source>
        <dbReference type="ARBA" id="ARBA00022659"/>
    </source>
</evidence>
<feature type="domain" description="Sushi" evidence="22">
    <location>
        <begin position="45"/>
        <end position="108"/>
    </location>
</feature>
<keyword evidence="9" id="KW-0180">Complement pathway</keyword>
<dbReference type="InterPro" id="IPR017341">
    <property type="entry name" value="CD46"/>
</dbReference>
<evidence type="ECO:0000256" key="20">
    <source>
        <dbReference type="SAM" id="Phobius"/>
    </source>
</evidence>
<dbReference type="SMART" id="SM00032">
    <property type="entry name" value="CCP"/>
    <property type="match status" value="4"/>
</dbReference>
<evidence type="ECO:0000256" key="13">
    <source>
        <dbReference type="ARBA" id="ARBA00023180"/>
    </source>
</evidence>
<keyword evidence="3" id="KW-0399">Innate immunity</keyword>
<dbReference type="GO" id="GO:0002079">
    <property type="term" value="C:inner acrosomal membrane"/>
    <property type="evidence" value="ECO:0007669"/>
    <property type="project" value="UniProtKB-SubCell"/>
</dbReference>
<keyword evidence="14" id="KW-0278">Fertilization</keyword>
<dbReference type="Pfam" id="PF00084">
    <property type="entry name" value="Sushi"/>
    <property type="match status" value="4"/>
</dbReference>
<feature type="domain" description="Sushi" evidence="22">
    <location>
        <begin position="172"/>
        <end position="237"/>
    </location>
</feature>
<protein>
    <recommendedName>
        <fullName evidence="2">Membrane cofactor protein</fullName>
    </recommendedName>
</protein>
<evidence type="ECO:0000256" key="15">
    <source>
        <dbReference type="ARBA" id="ARBA00023329"/>
    </source>
</evidence>
<dbReference type="InterPro" id="IPR000436">
    <property type="entry name" value="Sushi_SCR_CCP_dom"/>
</dbReference>
<dbReference type="FunFam" id="2.10.70.10:FF:000014">
    <property type="entry name" value="Membrane cofactor protein"/>
    <property type="match status" value="1"/>
</dbReference>
<evidence type="ECO:0000256" key="18">
    <source>
        <dbReference type="PROSITE-ProRule" id="PRU00302"/>
    </source>
</evidence>
<feature type="domain" description="Sushi" evidence="22">
    <location>
        <begin position="109"/>
        <end position="171"/>
    </location>
</feature>
<evidence type="ECO:0000256" key="7">
    <source>
        <dbReference type="ARBA" id="ARBA00022737"/>
    </source>
</evidence>
<evidence type="ECO:0000256" key="14">
    <source>
        <dbReference type="ARBA" id="ARBA00023279"/>
    </source>
</evidence>
<evidence type="ECO:0000313" key="23">
    <source>
        <dbReference type="Proteomes" id="UP000189704"/>
    </source>
</evidence>
<comment type="function">
    <text evidence="16">Acts as a cofactor for complement factor I, a serine protease which protects autologous cells against complement-mediated injury by cleaving C3b and C4b deposited on host tissue. May be involved in the fusion of the spermatozoa with the oocyte during fertilization. Also acts as a costimulatory factor for T-cells which induces the differentiation of CD4+ into T-regulatory 1 cells. T-regulatory 1 cells suppress immune responses by secreting interleukin-10, and therefore are thought to prevent autoimmunity.</text>
</comment>
<dbReference type="SUPFAM" id="SSF57535">
    <property type="entry name" value="Complement control module/SCR domain"/>
    <property type="match status" value="4"/>
</dbReference>
<keyword evidence="7" id="KW-0677">Repeat</keyword>
<keyword evidence="11 20" id="KW-0472">Membrane</keyword>
<dbReference type="STRING" id="1868482.ENSTSYP00000031419"/>
<dbReference type="OrthoDB" id="6480633at2759"/>
<dbReference type="InterPro" id="IPR050350">
    <property type="entry name" value="Compl-Cell_Adhes-Reg"/>
</dbReference>
<evidence type="ECO:0000256" key="1">
    <source>
        <dbReference type="ARBA" id="ARBA00004537"/>
    </source>
</evidence>
<evidence type="ECO:0000256" key="3">
    <source>
        <dbReference type="ARBA" id="ARBA00022588"/>
    </source>
</evidence>
<feature type="domain" description="Sushi" evidence="22">
    <location>
        <begin position="238"/>
        <end position="297"/>
    </location>
</feature>
<dbReference type="GO" id="GO:0045087">
    <property type="term" value="P:innate immune response"/>
    <property type="evidence" value="ECO:0007669"/>
    <property type="project" value="UniProtKB-KW"/>
</dbReference>
<evidence type="ECO:0000256" key="2">
    <source>
        <dbReference type="ARBA" id="ARBA00017517"/>
    </source>
</evidence>
<feature type="region of interest" description="Disordered" evidence="19">
    <location>
        <begin position="307"/>
        <end position="343"/>
    </location>
</feature>
<dbReference type="RefSeq" id="XP_008066496.1">
    <property type="nucleotide sequence ID" value="XM_008068305.1"/>
</dbReference>
<dbReference type="InterPro" id="IPR035976">
    <property type="entry name" value="Sushi/SCR/CCP_sf"/>
</dbReference>
<dbReference type="Proteomes" id="UP000189704">
    <property type="component" value="Unplaced"/>
</dbReference>
<name>A0A1U7UKX2_CARSF</name>
<sequence>MSGKITASTAPRMASACQRERPYPSQSFLGLSLVALVFLLSTFSDACEEPPTFEAMELIGKPKTYYEVGERVDYTCRKGFYYVPPLATHTICDQNHTWLPVSDEPCYRKICPFIRYPLHGKTIYANGSNAYGYQLHFVCDEGFYLIGTPILYCKLEGINAVWSSKAPVCEKILCSPPPKIKNGKYTFSDIEVFEYLEAVTYSCDPAPGPDQFSLVGESQLYCSDNAVWSSDAPECKVVKCPFPVLNNGKQISGFAKKFFYNAMVMFQCDEGFYLNGSDTVVCDSNSTWQPPIPTCLKALLPPSTKLPTLSHSVSTPSSTKSPITSVSGPKPTHPTKPPVSNYPGYPNPDEELFNINNLDDWVIALIVIVVIVGVAVICVGLYKCLQSRKKGKAEVRAEYTACQSKSATPAEQTI</sequence>
<dbReference type="PROSITE" id="PS50923">
    <property type="entry name" value="SUSHI"/>
    <property type="match status" value="4"/>
</dbReference>
<evidence type="ECO:0000256" key="6">
    <source>
        <dbReference type="ARBA" id="ARBA00022729"/>
    </source>
</evidence>
<feature type="chain" id="PRO_5010573774" description="Membrane cofactor protein" evidence="21">
    <location>
        <begin position="47"/>
        <end position="414"/>
    </location>
</feature>
<dbReference type="CTD" id="4179"/>
<feature type="transmembrane region" description="Helical" evidence="20">
    <location>
        <begin position="361"/>
        <end position="382"/>
    </location>
</feature>
<evidence type="ECO:0000256" key="17">
    <source>
        <dbReference type="ARBA" id="ARBA00047055"/>
    </source>
</evidence>
<dbReference type="GO" id="GO:0007338">
    <property type="term" value="P:single fertilization"/>
    <property type="evidence" value="ECO:0007669"/>
    <property type="project" value="UniProtKB-KW"/>
</dbReference>
<dbReference type="KEGG" id="csyr:103270783"/>
<dbReference type="PANTHER" id="PTHR19325">
    <property type="entry name" value="COMPLEMENT COMPONENT-RELATED SUSHI DOMAIN-CONTAINING"/>
    <property type="match status" value="1"/>
</dbReference>